<dbReference type="AlphaFoldDB" id="A0A398CSB1"/>
<evidence type="ECO:0000313" key="2">
    <source>
        <dbReference type="EMBL" id="RIE06306.1"/>
    </source>
</evidence>
<keyword evidence="1" id="KW-1133">Transmembrane helix</keyword>
<dbReference type="Proteomes" id="UP000266328">
    <property type="component" value="Unassembled WGS sequence"/>
</dbReference>
<comment type="caution">
    <text evidence="2">The sequence shown here is derived from an EMBL/GenBank/DDBJ whole genome shotgun (WGS) entry which is preliminary data.</text>
</comment>
<keyword evidence="1" id="KW-0812">Transmembrane</keyword>
<keyword evidence="3" id="KW-1185">Reference proteome</keyword>
<keyword evidence="1" id="KW-0472">Membrane</keyword>
<sequence>MRRKERTISIALVIAGAILGSILGEVLGAYYPFMRAGLHFGIPDFTLQLGFMELRLGFTLNMNLGTAGLALLFLFFSTLI</sequence>
<evidence type="ECO:0008006" key="4">
    <source>
        <dbReference type="Google" id="ProtNLM"/>
    </source>
</evidence>
<feature type="transmembrane region" description="Helical" evidence="1">
    <location>
        <begin position="54"/>
        <end position="76"/>
    </location>
</feature>
<evidence type="ECO:0000313" key="3">
    <source>
        <dbReference type="Proteomes" id="UP000266328"/>
    </source>
</evidence>
<feature type="transmembrane region" description="Helical" evidence="1">
    <location>
        <begin position="12"/>
        <end position="34"/>
    </location>
</feature>
<dbReference type="RefSeq" id="WP_119088908.1">
    <property type="nucleotide sequence ID" value="NZ_QXIS01000016.1"/>
</dbReference>
<organism evidence="2 3">
    <name type="scientific">Candidatus Cryosericum terrychapinii</name>
    <dbReference type="NCBI Taxonomy" id="2290919"/>
    <lineage>
        <taxon>Bacteria</taxon>
        <taxon>Pseudomonadati</taxon>
        <taxon>Caldisericota/Cryosericota group</taxon>
        <taxon>Candidatus Cryosericota</taxon>
        <taxon>Candidatus Cryosericia</taxon>
        <taxon>Candidatus Cryosericales</taxon>
        <taxon>Candidatus Cryosericaceae</taxon>
        <taxon>Candidatus Cryosericum</taxon>
    </lineage>
</organism>
<evidence type="ECO:0000256" key="1">
    <source>
        <dbReference type="SAM" id="Phobius"/>
    </source>
</evidence>
<reference evidence="2 3" key="1">
    <citation type="submission" date="2018-09" db="EMBL/GenBank/DDBJ databases">
        <title>Discovery and Ecogenomic Context for Candidatus Cryosericales, a Global Caldiserica Order Active in Thawing Permafrost.</title>
        <authorList>
            <person name="Martinez M.A."/>
            <person name="Woodcroft B.J."/>
            <person name="Ignacio Espinoza J.C."/>
            <person name="Zayed A."/>
            <person name="Singleton C.M."/>
            <person name="Boyd J."/>
            <person name="Li Y.-F."/>
            <person name="Purvine S."/>
            <person name="Maughan H."/>
            <person name="Hodgkins S.B."/>
            <person name="Anderson D."/>
            <person name="Sederholm M."/>
            <person name="Temperton B."/>
            <person name="Saleska S.R."/>
            <person name="Tyson G.W."/>
            <person name="Rich V.I."/>
        </authorList>
    </citation>
    <scope>NUCLEOTIDE SEQUENCE [LARGE SCALE GENOMIC DNA]</scope>
    <source>
        <strain evidence="2 3">SMC7</strain>
    </source>
</reference>
<accession>A0A398CSB1</accession>
<dbReference type="EMBL" id="QXIS01000016">
    <property type="protein sequence ID" value="RIE06306.1"/>
    <property type="molecule type" value="Genomic_DNA"/>
</dbReference>
<dbReference type="OrthoDB" id="1787455at2"/>
<protein>
    <recommendedName>
        <fullName evidence="4">DUF4321 domain-containing protein</fullName>
    </recommendedName>
</protein>
<proteinExistence type="predicted"/>
<gene>
    <name evidence="2" type="ORF">SMC7_03065</name>
</gene>
<name>A0A398CSB1_9BACT</name>